<reference evidence="1 2" key="1">
    <citation type="submission" date="2024-05" db="EMBL/GenBank/DDBJ databases">
        <title>Genome sequencing and assembly of Indian major carp, Cirrhinus mrigala (Hamilton, 1822).</title>
        <authorList>
            <person name="Mohindra V."/>
            <person name="Chowdhury L.M."/>
            <person name="Lal K."/>
            <person name="Jena J.K."/>
        </authorList>
    </citation>
    <scope>NUCLEOTIDE SEQUENCE [LARGE SCALE GENOMIC DNA]</scope>
    <source>
        <strain evidence="1">CM1030</strain>
        <tissue evidence="1">Blood</tissue>
    </source>
</reference>
<organism evidence="1 2">
    <name type="scientific">Cirrhinus mrigala</name>
    <name type="common">Mrigala</name>
    <dbReference type="NCBI Taxonomy" id="683832"/>
    <lineage>
        <taxon>Eukaryota</taxon>
        <taxon>Metazoa</taxon>
        <taxon>Chordata</taxon>
        <taxon>Craniata</taxon>
        <taxon>Vertebrata</taxon>
        <taxon>Euteleostomi</taxon>
        <taxon>Actinopterygii</taxon>
        <taxon>Neopterygii</taxon>
        <taxon>Teleostei</taxon>
        <taxon>Ostariophysi</taxon>
        <taxon>Cypriniformes</taxon>
        <taxon>Cyprinidae</taxon>
        <taxon>Labeoninae</taxon>
        <taxon>Labeonini</taxon>
        <taxon>Cirrhinus</taxon>
    </lineage>
</organism>
<keyword evidence="2" id="KW-1185">Reference proteome</keyword>
<sequence>FAAFLLDKLQTLEWPPRGSVCGTPLHHLRRLALHSALGLAFDDMPDLQPGPLSGLLPPRVASHSSISPSASWEWPTKKCRKWVGIKMEQREWVANEPVWPLSLHFLYIHNTTWRECGV</sequence>
<dbReference type="EMBL" id="JAMKFB020000020">
    <property type="protein sequence ID" value="KAL0164612.1"/>
    <property type="molecule type" value="Genomic_DNA"/>
</dbReference>
<accession>A0ABD0NRZ1</accession>
<protein>
    <submittedName>
        <fullName evidence="1">Uncharacterized protein</fullName>
    </submittedName>
</protein>
<feature type="non-terminal residue" evidence="1">
    <location>
        <position position="1"/>
    </location>
</feature>
<evidence type="ECO:0000313" key="2">
    <source>
        <dbReference type="Proteomes" id="UP001529510"/>
    </source>
</evidence>
<proteinExistence type="predicted"/>
<dbReference type="Proteomes" id="UP001529510">
    <property type="component" value="Unassembled WGS sequence"/>
</dbReference>
<comment type="caution">
    <text evidence="1">The sequence shown here is derived from an EMBL/GenBank/DDBJ whole genome shotgun (WGS) entry which is preliminary data.</text>
</comment>
<gene>
    <name evidence="1" type="ORF">M9458_040365</name>
</gene>
<evidence type="ECO:0000313" key="1">
    <source>
        <dbReference type="EMBL" id="KAL0164612.1"/>
    </source>
</evidence>
<name>A0ABD0NRZ1_CIRMR</name>
<dbReference type="AlphaFoldDB" id="A0ABD0NRZ1"/>